<dbReference type="AlphaFoldDB" id="A0A0N4WYS9"/>
<evidence type="ECO:0000256" key="1">
    <source>
        <dbReference type="SAM" id="MobiDB-lite"/>
    </source>
</evidence>
<gene>
    <name evidence="2" type="ORF">HPLM_LOCUS17039</name>
</gene>
<reference evidence="2 3" key="2">
    <citation type="submission" date="2018-11" db="EMBL/GenBank/DDBJ databases">
        <authorList>
            <consortium name="Pathogen Informatics"/>
        </authorList>
    </citation>
    <scope>NUCLEOTIDE SEQUENCE [LARGE SCALE GENOMIC DNA]</scope>
    <source>
        <strain evidence="2 3">MHpl1</strain>
    </source>
</reference>
<proteinExistence type="predicted"/>
<protein>
    <submittedName>
        <fullName evidence="4">DIX domain-containing protein</fullName>
    </submittedName>
</protein>
<feature type="region of interest" description="Disordered" evidence="1">
    <location>
        <begin position="1"/>
        <end position="36"/>
    </location>
</feature>
<name>A0A0N4WYS9_HAEPC</name>
<dbReference type="WBParaSite" id="HPLM_0001704701-mRNA-1">
    <property type="protein sequence ID" value="HPLM_0001704701-mRNA-1"/>
    <property type="gene ID" value="HPLM_0001704701"/>
</dbReference>
<evidence type="ECO:0000313" key="2">
    <source>
        <dbReference type="EMBL" id="VDO63034.1"/>
    </source>
</evidence>
<dbReference type="EMBL" id="UZAF01019730">
    <property type="protein sequence ID" value="VDO63034.1"/>
    <property type="molecule type" value="Genomic_DNA"/>
</dbReference>
<accession>A0A0N4WYS9</accession>
<dbReference type="OrthoDB" id="266227at2759"/>
<sequence length="90" mass="10162">MKIELRFPDGPPTSQTSLPGSVHPTRPGSAGTANGHYFSDPDPLLEEILNEDYSEEMVCSNYYSFLLIKSTYKSKTEIQKYKFKIGIKLN</sequence>
<dbReference type="Proteomes" id="UP000268014">
    <property type="component" value="Unassembled WGS sequence"/>
</dbReference>
<reference evidence="4" key="1">
    <citation type="submission" date="2017-02" db="UniProtKB">
        <authorList>
            <consortium name="WormBaseParasite"/>
        </authorList>
    </citation>
    <scope>IDENTIFICATION</scope>
</reference>
<evidence type="ECO:0000313" key="3">
    <source>
        <dbReference type="Proteomes" id="UP000268014"/>
    </source>
</evidence>
<keyword evidence="3" id="KW-1185">Reference proteome</keyword>
<evidence type="ECO:0000313" key="4">
    <source>
        <dbReference type="WBParaSite" id="HPLM_0001704701-mRNA-1"/>
    </source>
</evidence>
<organism evidence="4">
    <name type="scientific">Haemonchus placei</name>
    <name type="common">Barber's pole worm</name>
    <dbReference type="NCBI Taxonomy" id="6290"/>
    <lineage>
        <taxon>Eukaryota</taxon>
        <taxon>Metazoa</taxon>
        <taxon>Ecdysozoa</taxon>
        <taxon>Nematoda</taxon>
        <taxon>Chromadorea</taxon>
        <taxon>Rhabditida</taxon>
        <taxon>Rhabditina</taxon>
        <taxon>Rhabditomorpha</taxon>
        <taxon>Strongyloidea</taxon>
        <taxon>Trichostrongylidae</taxon>
        <taxon>Haemonchus</taxon>
    </lineage>
</organism>